<keyword evidence="1" id="KW-0732">Signal</keyword>
<dbReference type="Proteomes" id="UP000281391">
    <property type="component" value="Chromosome"/>
</dbReference>
<evidence type="ECO:0000313" key="3">
    <source>
        <dbReference type="Proteomes" id="UP000281391"/>
    </source>
</evidence>
<feature type="chain" id="PRO_5041166334" evidence="1">
    <location>
        <begin position="19"/>
        <end position="119"/>
    </location>
</feature>
<organism evidence="2 3">
    <name type="scientific">Serratia odorifera</name>
    <dbReference type="NCBI Taxonomy" id="618"/>
    <lineage>
        <taxon>Bacteria</taxon>
        <taxon>Pseudomonadati</taxon>
        <taxon>Pseudomonadota</taxon>
        <taxon>Gammaproteobacteria</taxon>
        <taxon>Enterobacterales</taxon>
        <taxon>Yersiniaceae</taxon>
        <taxon>Serratia</taxon>
    </lineage>
</organism>
<proteinExistence type="predicted"/>
<dbReference type="EMBL" id="LR134117">
    <property type="protein sequence ID" value="VDZ54281.1"/>
    <property type="molecule type" value="Genomic_DNA"/>
</dbReference>
<protein>
    <submittedName>
        <fullName evidence="2">Protein of uncharacterized function (DUF2531)</fullName>
    </submittedName>
</protein>
<accession>A0A447KNN0</accession>
<dbReference type="Pfam" id="PF10748">
    <property type="entry name" value="HofP"/>
    <property type="match status" value="1"/>
</dbReference>
<name>A0A447KNN0_SEROD</name>
<gene>
    <name evidence="2" type="ORF">NCTC11214_01355</name>
</gene>
<evidence type="ECO:0000313" key="2">
    <source>
        <dbReference type="EMBL" id="VDZ54281.1"/>
    </source>
</evidence>
<dbReference type="RefSeq" id="WP_004956335.1">
    <property type="nucleotide sequence ID" value="NZ_JAEKCK010000009.1"/>
</dbReference>
<dbReference type="InterPro" id="IPR019684">
    <property type="entry name" value="HofP"/>
</dbReference>
<evidence type="ECO:0000256" key="1">
    <source>
        <dbReference type="SAM" id="SignalP"/>
    </source>
</evidence>
<dbReference type="KEGG" id="sof:NCTC11214_01355"/>
<feature type="signal peptide" evidence="1">
    <location>
        <begin position="1"/>
        <end position="18"/>
    </location>
</feature>
<reference evidence="2 3" key="1">
    <citation type="submission" date="2018-12" db="EMBL/GenBank/DDBJ databases">
        <authorList>
            <consortium name="Pathogen Informatics"/>
        </authorList>
    </citation>
    <scope>NUCLEOTIDE SEQUENCE [LARGE SCALE GENOMIC DNA]</scope>
    <source>
        <strain evidence="2 3">NCTC11214</strain>
    </source>
</reference>
<dbReference type="AlphaFoldDB" id="A0A447KNN0"/>
<sequence>MTTRVNWLWLLLSPALWAEPARNPFQPPLLAPCSAPSLSPAGWQLKGIVGQPARRHGWVLTPNGQWLRLIAQQTVLADGWRVGAISARMLVLHAIANDPLCPPAADDLRLTLDNHKEEK</sequence>